<evidence type="ECO:0000313" key="9">
    <source>
        <dbReference type="EMBL" id="ETF02299.1"/>
    </source>
</evidence>
<reference evidence="9 10" key="1">
    <citation type="journal article" date="2014" name="Genome Announc.">
        <title>Draft Genome Sequence of Advenella kashmirensis Strain W13003, a Polycyclic Aromatic Hydrocarbon-Degrading Bacterium.</title>
        <authorList>
            <person name="Wang X."/>
            <person name="Jin D."/>
            <person name="Zhou L."/>
            <person name="Wu L."/>
            <person name="An W."/>
            <person name="Zhao L."/>
        </authorList>
    </citation>
    <scope>NUCLEOTIDE SEQUENCE [LARGE SCALE GENOMIC DNA]</scope>
    <source>
        <strain evidence="9 10">W13003</strain>
    </source>
</reference>
<organism evidence="9 10">
    <name type="scientific">Advenella kashmirensis W13003</name>
    <dbReference type="NCBI Taxonomy" id="1424334"/>
    <lineage>
        <taxon>Bacteria</taxon>
        <taxon>Pseudomonadati</taxon>
        <taxon>Pseudomonadota</taxon>
        <taxon>Betaproteobacteria</taxon>
        <taxon>Burkholderiales</taxon>
        <taxon>Alcaligenaceae</taxon>
    </lineage>
</organism>
<keyword evidence="6" id="KW-0732">Signal</keyword>
<dbReference type="InterPro" id="IPR004845">
    <property type="entry name" value="T2SS_GspD_CS"/>
</dbReference>
<comment type="subunit">
    <text evidence="4">Homododecamer. Tetramer of trimer.</text>
</comment>
<dbReference type="GO" id="GO:0009306">
    <property type="term" value="P:protein secretion"/>
    <property type="evidence" value="ECO:0007669"/>
    <property type="project" value="InterPro"/>
</dbReference>
<protein>
    <recommendedName>
        <fullName evidence="1">Type IV pilus biogenesis and competence protein PilQ</fullName>
    </recommendedName>
</protein>
<dbReference type="InterPro" id="IPR032789">
    <property type="entry name" value="T2SS-T3SS_pil_N"/>
</dbReference>
<evidence type="ECO:0000259" key="7">
    <source>
        <dbReference type="Pfam" id="PF00263"/>
    </source>
</evidence>
<dbReference type="PRINTS" id="PR00811">
    <property type="entry name" value="BCTERIALGSPD"/>
</dbReference>
<comment type="similarity">
    <text evidence="5">Belongs to the bacterial secretin family.</text>
</comment>
<feature type="chain" id="PRO_5004771819" description="Type IV pilus biogenesis and competence protein PilQ" evidence="6">
    <location>
        <begin position="26"/>
        <end position="506"/>
    </location>
</feature>
<dbReference type="InterPro" id="IPR050810">
    <property type="entry name" value="Bact_Secretion_Sys_Channel"/>
</dbReference>
<evidence type="ECO:0000256" key="4">
    <source>
        <dbReference type="ARBA" id="ARBA00025897"/>
    </source>
</evidence>
<dbReference type="eggNOG" id="COG4964">
    <property type="taxonomic scope" value="Bacteria"/>
</dbReference>
<dbReference type="Pfam" id="PF00263">
    <property type="entry name" value="Secretin"/>
    <property type="match status" value="1"/>
</dbReference>
<dbReference type="GO" id="GO:0015627">
    <property type="term" value="C:type II protein secretion system complex"/>
    <property type="evidence" value="ECO:0007669"/>
    <property type="project" value="TreeGrafter"/>
</dbReference>
<evidence type="ECO:0000256" key="3">
    <source>
        <dbReference type="ARBA" id="ARBA00024678"/>
    </source>
</evidence>
<dbReference type="AlphaFoldDB" id="V8QTG5"/>
<dbReference type="OrthoDB" id="9775455at2"/>
<feature type="domain" description="Pilus formation protein N-terminal" evidence="8">
    <location>
        <begin position="29"/>
        <end position="95"/>
    </location>
</feature>
<evidence type="ECO:0000256" key="6">
    <source>
        <dbReference type="SAM" id="SignalP"/>
    </source>
</evidence>
<dbReference type="HOGENOM" id="CLU_017952_4_0_4"/>
<evidence type="ECO:0000259" key="8">
    <source>
        <dbReference type="Pfam" id="PF13629"/>
    </source>
</evidence>
<evidence type="ECO:0000256" key="2">
    <source>
        <dbReference type="ARBA" id="ARBA00023287"/>
    </source>
</evidence>
<feature type="domain" description="Type II/III secretion system secretin-like" evidence="7">
    <location>
        <begin position="239"/>
        <end position="395"/>
    </location>
</feature>
<comment type="function">
    <text evidence="3">Required for type IV pilus biogenesis and competence. Could function as a pore for exit of the pilus but also as a channel for entry of heme and antimicrobial agents and uptake of transforming DNA.</text>
</comment>
<keyword evidence="2" id="KW-0178">Competence</keyword>
<dbReference type="PANTHER" id="PTHR30332:SF17">
    <property type="entry name" value="TYPE IV PILIATION SYSTEM PROTEIN DR_0774-RELATED"/>
    <property type="match status" value="1"/>
</dbReference>
<dbReference type="RefSeq" id="WP_024006239.1">
    <property type="nucleotide sequence ID" value="NZ_KI650980.1"/>
</dbReference>
<dbReference type="InterPro" id="IPR004846">
    <property type="entry name" value="T2SS/T3SS_dom"/>
</dbReference>
<feature type="signal peptide" evidence="6">
    <location>
        <begin position="1"/>
        <end position="25"/>
    </location>
</feature>
<evidence type="ECO:0000256" key="5">
    <source>
        <dbReference type="RuleBase" id="RU004003"/>
    </source>
</evidence>
<dbReference type="InterPro" id="IPR001775">
    <property type="entry name" value="GspD/PilQ"/>
</dbReference>
<dbReference type="PROSITE" id="PS00875">
    <property type="entry name" value="T2SP_D"/>
    <property type="match status" value="1"/>
</dbReference>
<dbReference type="Pfam" id="PF13629">
    <property type="entry name" value="T2SS-T3SS_pil_N"/>
    <property type="match status" value="1"/>
</dbReference>
<dbReference type="PATRIC" id="fig|1424334.3.peg.3310"/>
<proteinExistence type="inferred from homology"/>
<accession>V8QTG5</accession>
<keyword evidence="10" id="KW-1185">Reference proteome</keyword>
<dbReference type="GO" id="GO:0030420">
    <property type="term" value="P:establishment of competence for transformation"/>
    <property type="evidence" value="ECO:0007669"/>
    <property type="project" value="UniProtKB-KW"/>
</dbReference>
<comment type="caution">
    <text evidence="9">The sequence shown here is derived from an EMBL/GenBank/DDBJ whole genome shotgun (WGS) entry which is preliminary data.</text>
</comment>
<gene>
    <name evidence="9" type="ORF">W822_16485</name>
</gene>
<sequence>MKSSSVLPFSLAILSGVVLPSGAYAQASSDIVLQAGDVKVLPFTDLARVAVGDGKIINAVTDGENELVLFAREAGQTVLNIWDKHNQSRQFHVQVRAAGEQKLQDQIRRMLNSIGRIRSTQVGDKIIVEGDDLSDADRERLRVLARHFPQIVDMTSQIGWDQMVLLDVQILELPRNVLQDLGVKWGGSAGGLAMGAVWDTGSSRFAARPGDSVLAIPFKATAPAGYFGLNALLSASLQAMAQEGQAVVLAQPQLMARSGATAEFLAGGEVPYVTTDRNGQNQTVFKPYGVSLHITPRIQKNGNVRSKIDVEVSSVDASMAVNGGPALKTRRTSTEFNVQSGQTLVLAGFISRDQFRNADKLPGVGDLPILGALFRSNRFQRNETELAIFVRPVVVSADHHDLQQRAARSRAIIDKTFGQTPVLNMPVNAVTPTMSNTADGSSPQAYPIQVPPGQSWHFSRERPADIHEQRNPHRAIVPIRARQSRWKPVLRLRLPDFDDIVRGSAK</sequence>
<name>V8QTG5_9BURK</name>
<dbReference type="EMBL" id="AYXT01000010">
    <property type="protein sequence ID" value="ETF02299.1"/>
    <property type="molecule type" value="Genomic_DNA"/>
</dbReference>
<evidence type="ECO:0000256" key="1">
    <source>
        <dbReference type="ARBA" id="ARBA00014124"/>
    </source>
</evidence>
<evidence type="ECO:0000313" key="10">
    <source>
        <dbReference type="Proteomes" id="UP000018733"/>
    </source>
</evidence>
<dbReference type="Proteomes" id="UP000018733">
    <property type="component" value="Unassembled WGS sequence"/>
</dbReference>
<dbReference type="PANTHER" id="PTHR30332">
    <property type="entry name" value="PROBABLE GENERAL SECRETION PATHWAY PROTEIN D"/>
    <property type="match status" value="1"/>
</dbReference>
<dbReference type="STRING" id="1424334.W822_16485"/>